<keyword evidence="2" id="KW-1003">Cell membrane</keyword>
<keyword evidence="4" id="KW-0812">Transmembrane</keyword>
<dbReference type="EMBL" id="FNSN01000003">
    <property type="protein sequence ID" value="SEC06771.1"/>
    <property type="molecule type" value="Genomic_DNA"/>
</dbReference>
<evidence type="ECO:0000313" key="5">
    <source>
        <dbReference type="EMBL" id="SEC06771.1"/>
    </source>
</evidence>
<dbReference type="PANTHER" id="PTHR34295">
    <property type="entry name" value="BIOTIN TRANSPORTER BIOY"/>
    <property type="match status" value="1"/>
</dbReference>
<reference evidence="5 6" key="1">
    <citation type="submission" date="2016-10" db="EMBL/GenBank/DDBJ databases">
        <authorList>
            <person name="de Groot N.N."/>
        </authorList>
    </citation>
    <scope>NUCLEOTIDE SEQUENCE [LARGE SCALE GENOMIC DNA]</scope>
    <source>
        <strain evidence="5 6">DSM 10495</strain>
    </source>
</reference>
<feature type="region of interest" description="Disordered" evidence="3">
    <location>
        <begin position="1"/>
        <end position="23"/>
    </location>
</feature>
<dbReference type="Gene3D" id="1.10.1760.20">
    <property type="match status" value="1"/>
</dbReference>
<dbReference type="Proteomes" id="UP000182652">
    <property type="component" value="Unassembled WGS sequence"/>
</dbReference>
<gene>
    <name evidence="5" type="ORF">SAMN04489745_1975</name>
</gene>
<proteinExistence type="inferred from homology"/>
<protein>
    <recommendedName>
        <fullName evidence="2">Biotin transporter</fullName>
    </recommendedName>
</protein>
<feature type="transmembrane region" description="Helical" evidence="4">
    <location>
        <begin position="111"/>
        <end position="129"/>
    </location>
</feature>
<feature type="transmembrane region" description="Helical" evidence="4">
    <location>
        <begin position="80"/>
        <end position="99"/>
    </location>
</feature>
<dbReference type="PIRSF" id="PIRSF016661">
    <property type="entry name" value="BioY"/>
    <property type="match status" value="1"/>
</dbReference>
<organism evidence="5 6">
    <name type="scientific">Arthrobacter woluwensis</name>
    <dbReference type="NCBI Taxonomy" id="156980"/>
    <lineage>
        <taxon>Bacteria</taxon>
        <taxon>Bacillati</taxon>
        <taxon>Actinomycetota</taxon>
        <taxon>Actinomycetes</taxon>
        <taxon>Micrococcales</taxon>
        <taxon>Micrococcaceae</taxon>
        <taxon>Arthrobacter</taxon>
    </lineage>
</organism>
<dbReference type="RefSeq" id="WP_066213023.1">
    <property type="nucleotide sequence ID" value="NZ_FNSN01000003.1"/>
</dbReference>
<keyword evidence="2" id="KW-0813">Transport</keyword>
<dbReference type="GO" id="GO:0015225">
    <property type="term" value="F:biotin transmembrane transporter activity"/>
    <property type="evidence" value="ECO:0007669"/>
    <property type="project" value="UniProtKB-UniRule"/>
</dbReference>
<keyword evidence="4" id="KW-1133">Transmembrane helix</keyword>
<evidence type="ECO:0000256" key="3">
    <source>
        <dbReference type="SAM" id="MobiDB-lite"/>
    </source>
</evidence>
<dbReference type="STRING" id="156980.SAMN04489745_1975"/>
<evidence type="ECO:0000256" key="1">
    <source>
        <dbReference type="ARBA" id="ARBA00010692"/>
    </source>
</evidence>
<dbReference type="AlphaFoldDB" id="A0A1H4PHE3"/>
<feature type="transmembrane region" description="Helical" evidence="4">
    <location>
        <begin position="56"/>
        <end position="73"/>
    </location>
</feature>
<keyword evidence="6" id="KW-1185">Reference proteome</keyword>
<comment type="similarity">
    <text evidence="1 2">Belongs to the BioY family.</text>
</comment>
<dbReference type="Pfam" id="PF02632">
    <property type="entry name" value="BioY"/>
    <property type="match status" value="1"/>
</dbReference>
<dbReference type="GO" id="GO:0005886">
    <property type="term" value="C:plasma membrane"/>
    <property type="evidence" value="ECO:0007669"/>
    <property type="project" value="UniProtKB-SubCell"/>
</dbReference>
<evidence type="ECO:0000256" key="2">
    <source>
        <dbReference type="PIRNR" id="PIRNR016661"/>
    </source>
</evidence>
<evidence type="ECO:0000256" key="4">
    <source>
        <dbReference type="SAM" id="Phobius"/>
    </source>
</evidence>
<feature type="transmembrane region" description="Helical" evidence="4">
    <location>
        <begin position="31"/>
        <end position="50"/>
    </location>
</feature>
<feature type="transmembrane region" description="Helical" evidence="4">
    <location>
        <begin position="141"/>
        <end position="166"/>
    </location>
</feature>
<dbReference type="InterPro" id="IPR003784">
    <property type="entry name" value="BioY"/>
</dbReference>
<evidence type="ECO:0000313" key="6">
    <source>
        <dbReference type="Proteomes" id="UP000182652"/>
    </source>
</evidence>
<comment type="subcellular location">
    <subcellularLocation>
        <location evidence="2">Cell membrane</location>
        <topology evidence="2">Multi-pass membrane protein</topology>
    </subcellularLocation>
</comment>
<sequence>MAQLKEETVTEQTPLPAGGTRSTERWGARDLALVAVFAALVAASALVPGISIGGVGVPITIQTLAVVLTGLVLGGPRAIAAVGLYVVLGLAGLPIFSQGRAGLGVLAGPSAGYIIAFPLVAGLAGFLATRVLRRRLKPRTLWFFLAAFGSSLLLTHTLGPLGIMINGRTSLSAAFLADLAFYPGDILKNLVAAPLAVALHRAFPDILLRRAAAQGAPAPASDEQR</sequence>
<name>A0A1H4PHE3_9MICC</name>
<accession>A0A1H4PHE3</accession>
<keyword evidence="2 4" id="KW-0472">Membrane</keyword>
<dbReference type="PANTHER" id="PTHR34295:SF1">
    <property type="entry name" value="BIOTIN TRANSPORTER BIOY"/>
    <property type="match status" value="1"/>
</dbReference>